<evidence type="ECO:0000256" key="6">
    <source>
        <dbReference type="ARBA" id="ARBA00023136"/>
    </source>
</evidence>
<dbReference type="EMBL" id="CVMT01000003">
    <property type="protein sequence ID" value="CRG86909.1"/>
    <property type="molecule type" value="Genomic_DNA"/>
</dbReference>
<keyword evidence="3 7" id="KW-0812">Transmembrane</keyword>
<keyword evidence="6 7" id="KW-0472">Membrane</keyword>
<comment type="subcellular location">
    <subcellularLocation>
        <location evidence="1">Endoplasmic reticulum membrane</location>
        <topology evidence="1">Multi-pass membrane protein</topology>
    </subcellularLocation>
</comment>
<dbReference type="PANTHER" id="PTHR31204">
    <property type="entry name" value="SIGMA INTRACELLULAR RECEPTOR 2"/>
    <property type="match status" value="1"/>
</dbReference>
<evidence type="ECO:0000256" key="3">
    <source>
        <dbReference type="ARBA" id="ARBA00022692"/>
    </source>
</evidence>
<feature type="transmembrane region" description="Helical" evidence="7">
    <location>
        <begin position="142"/>
        <end position="160"/>
    </location>
</feature>
<evidence type="ECO:0000256" key="4">
    <source>
        <dbReference type="ARBA" id="ARBA00022824"/>
    </source>
</evidence>
<feature type="domain" description="EXPERA" evidence="8">
    <location>
        <begin position="10"/>
        <end position="153"/>
    </location>
</feature>
<comment type="similarity">
    <text evidence="2">Belongs to the TMEM97/sigma-2 receptor family.</text>
</comment>
<evidence type="ECO:0000313" key="9">
    <source>
        <dbReference type="EMBL" id="CRG86909.1"/>
    </source>
</evidence>
<dbReference type="AlphaFoldDB" id="A0A0U1LU19"/>
<feature type="transmembrane region" description="Helical" evidence="7">
    <location>
        <begin position="12"/>
        <end position="34"/>
    </location>
</feature>
<evidence type="ECO:0000256" key="5">
    <source>
        <dbReference type="ARBA" id="ARBA00022989"/>
    </source>
</evidence>
<dbReference type="STRING" id="28573.A0A0U1LU19"/>
<dbReference type="Proteomes" id="UP000054383">
    <property type="component" value="Unassembled WGS sequence"/>
</dbReference>
<evidence type="ECO:0000313" key="10">
    <source>
        <dbReference type="Proteomes" id="UP000054383"/>
    </source>
</evidence>
<dbReference type="OMA" id="IAMELFY"/>
<evidence type="ECO:0000256" key="2">
    <source>
        <dbReference type="ARBA" id="ARBA00009096"/>
    </source>
</evidence>
<keyword evidence="5 7" id="KW-1133">Transmembrane helix</keyword>
<evidence type="ECO:0000259" key="8">
    <source>
        <dbReference type="PROSITE" id="PS51751"/>
    </source>
</evidence>
<proteinExistence type="inferred from homology"/>
<name>A0A0U1LU19_TALIS</name>
<reference evidence="9 10" key="1">
    <citation type="submission" date="2015-04" db="EMBL/GenBank/DDBJ databases">
        <authorList>
            <person name="Syromyatnikov M.Y."/>
            <person name="Popov V.N."/>
        </authorList>
    </citation>
    <scope>NUCLEOTIDE SEQUENCE [LARGE SCALE GENOMIC DNA]</scope>
    <source>
        <strain evidence="9">WF-38-12</strain>
    </source>
</reference>
<gene>
    <name evidence="9" type="ORF">PISL3812_03922</name>
</gene>
<dbReference type="Pfam" id="PF05241">
    <property type="entry name" value="EBP"/>
    <property type="match status" value="1"/>
</dbReference>
<feature type="transmembrane region" description="Helical" evidence="7">
    <location>
        <begin position="100"/>
        <end position="122"/>
    </location>
</feature>
<accession>A0A0U1LU19</accession>
<keyword evidence="10" id="KW-1185">Reference proteome</keyword>
<dbReference type="GO" id="GO:0005789">
    <property type="term" value="C:endoplasmic reticulum membrane"/>
    <property type="evidence" value="ECO:0007669"/>
    <property type="project" value="UniProtKB-SubCell"/>
</dbReference>
<feature type="transmembrane region" description="Helical" evidence="7">
    <location>
        <begin position="72"/>
        <end position="93"/>
    </location>
</feature>
<dbReference type="PROSITE" id="PS51751">
    <property type="entry name" value="EXPERA"/>
    <property type="match status" value="1"/>
</dbReference>
<dbReference type="InterPro" id="IPR051987">
    <property type="entry name" value="Sigma-2_receptor-like"/>
</dbReference>
<dbReference type="InterPro" id="IPR033118">
    <property type="entry name" value="EXPERA"/>
</dbReference>
<organism evidence="9 10">
    <name type="scientific">Talaromyces islandicus</name>
    <name type="common">Penicillium islandicum</name>
    <dbReference type="NCBI Taxonomy" id="28573"/>
    <lineage>
        <taxon>Eukaryota</taxon>
        <taxon>Fungi</taxon>
        <taxon>Dikarya</taxon>
        <taxon>Ascomycota</taxon>
        <taxon>Pezizomycotina</taxon>
        <taxon>Eurotiomycetes</taxon>
        <taxon>Eurotiomycetidae</taxon>
        <taxon>Eurotiales</taxon>
        <taxon>Trichocomaceae</taxon>
        <taxon>Talaromyces</taxon>
        <taxon>Talaromyces sect. Islandici</taxon>
    </lineage>
</organism>
<dbReference type="PANTHER" id="PTHR31204:SF1">
    <property type="entry name" value="SIGMA INTRACELLULAR RECEPTOR 2"/>
    <property type="match status" value="1"/>
</dbReference>
<protein>
    <recommendedName>
        <fullName evidence="7">Efficient mitochondria targeting-associated protein 19</fullName>
    </recommendedName>
</protein>
<evidence type="ECO:0000256" key="7">
    <source>
        <dbReference type="PIRNR" id="PIRNR031032"/>
    </source>
</evidence>
<dbReference type="PIRSF" id="PIRSF031032">
    <property type="entry name" value="TMP_97_prd"/>
    <property type="match status" value="1"/>
</dbReference>
<dbReference type="InterPro" id="IPR016964">
    <property type="entry name" value="Sigma2_recept"/>
</dbReference>
<evidence type="ECO:0000256" key="1">
    <source>
        <dbReference type="ARBA" id="ARBA00004477"/>
    </source>
</evidence>
<dbReference type="OrthoDB" id="433124at2759"/>
<sequence>MPRPLLSRKIDLCLLIFFCIHILCVTGIDCVELYPAAIHTFPPFPHLLQLRQFYIDTYQDKFLSTETPAQPWFVMATWLELVYHVPTCVWAVWGLYRDHALVPLALLPWAVETFVTTLLCVFEMWNWEDRTTEIKWALTGCYGPYLVISAWVAGVMYGRLKEALLLQRQQHIKAKGQ</sequence>
<keyword evidence="4 7" id="KW-0256">Endoplasmic reticulum</keyword>